<reference evidence="2 3" key="1">
    <citation type="journal article" date="2015" name="Nature">
        <title>rRNA introns, odd ribosomes, and small enigmatic genomes across a large radiation of phyla.</title>
        <authorList>
            <person name="Brown C.T."/>
            <person name="Hug L.A."/>
            <person name="Thomas B.C."/>
            <person name="Sharon I."/>
            <person name="Castelle C.J."/>
            <person name="Singh A."/>
            <person name="Wilkins M.J."/>
            <person name="Williams K.H."/>
            <person name="Banfield J.F."/>
        </authorList>
    </citation>
    <scope>NUCLEOTIDE SEQUENCE [LARGE SCALE GENOMIC DNA]</scope>
</reference>
<proteinExistence type="predicted"/>
<dbReference type="Pfam" id="PF07963">
    <property type="entry name" value="N_methyl"/>
    <property type="match status" value="1"/>
</dbReference>
<accession>A0A0G0XE49</accession>
<evidence type="ECO:0000256" key="1">
    <source>
        <dbReference type="SAM" id="Phobius"/>
    </source>
</evidence>
<keyword evidence="1" id="KW-0812">Transmembrane</keyword>
<evidence type="ECO:0000313" key="2">
    <source>
        <dbReference type="EMBL" id="KKS23144.1"/>
    </source>
</evidence>
<dbReference type="InterPro" id="IPR012902">
    <property type="entry name" value="N_methyl_site"/>
</dbReference>
<dbReference type="Gene3D" id="3.30.700.10">
    <property type="entry name" value="Glycoprotein, Type 4 Pilin"/>
    <property type="match status" value="1"/>
</dbReference>
<evidence type="ECO:0000313" key="3">
    <source>
        <dbReference type="Proteomes" id="UP000033949"/>
    </source>
</evidence>
<dbReference type="Proteomes" id="UP000033949">
    <property type="component" value="Unassembled WGS sequence"/>
</dbReference>
<dbReference type="AlphaFoldDB" id="A0A0G0XE49"/>
<dbReference type="NCBIfam" id="TIGR02532">
    <property type="entry name" value="IV_pilin_GFxxxE"/>
    <property type="match status" value="1"/>
</dbReference>
<sequence length="152" mass="16054">MINRYKQGITVIELLIVIAVLGIIFSIIIPQFSKTRELQVLKSAVSDVMSSLNKAQSRTLASVDSSSYGVHFQADKVIIFKGIIFVADVSDNETINIISPATISTIALAGGGANLFFNRLSGAPSVTGSIVVSSTNFIKTITISSTGTVSVD</sequence>
<comment type="caution">
    <text evidence="2">The sequence shown here is derived from an EMBL/GenBank/DDBJ whole genome shotgun (WGS) entry which is preliminary data.</text>
</comment>
<name>A0A0G0XE49_9BACT</name>
<dbReference type="EMBL" id="LCCC01000039">
    <property type="protein sequence ID" value="KKS23144.1"/>
    <property type="molecule type" value="Genomic_DNA"/>
</dbReference>
<organism evidence="2 3">
    <name type="scientific">Candidatus Nomurabacteria bacterium GW2011_GWC2_41_8</name>
    <dbReference type="NCBI Taxonomy" id="1618755"/>
    <lineage>
        <taxon>Bacteria</taxon>
        <taxon>Candidatus Nomuraibacteriota</taxon>
    </lineage>
</organism>
<keyword evidence="1" id="KW-1133">Transmembrane helix</keyword>
<gene>
    <name evidence="2" type="ORF">UU82_C0039G0007</name>
</gene>
<dbReference type="InterPro" id="IPR045584">
    <property type="entry name" value="Pilin-like"/>
</dbReference>
<protein>
    <submittedName>
        <fullName evidence="2">Uncharacterized protein</fullName>
    </submittedName>
</protein>
<dbReference type="SUPFAM" id="SSF54523">
    <property type="entry name" value="Pili subunits"/>
    <property type="match status" value="1"/>
</dbReference>
<feature type="transmembrane region" description="Helical" evidence="1">
    <location>
        <begin position="12"/>
        <end position="32"/>
    </location>
</feature>
<keyword evidence="1" id="KW-0472">Membrane</keyword>